<evidence type="ECO:0000313" key="2">
    <source>
        <dbReference type="EMBL" id="SVA90004.1"/>
    </source>
</evidence>
<gene>
    <name evidence="2" type="ORF">METZ01_LOCUS142858</name>
</gene>
<dbReference type="PANTHER" id="PTHR43630:SF2">
    <property type="entry name" value="GLYCOSYLTRANSFERASE"/>
    <property type="match status" value="1"/>
</dbReference>
<dbReference type="EMBL" id="UINC01021761">
    <property type="protein sequence ID" value="SVA90004.1"/>
    <property type="molecule type" value="Genomic_DNA"/>
</dbReference>
<dbReference type="Gene3D" id="3.90.550.10">
    <property type="entry name" value="Spore Coat Polysaccharide Biosynthesis Protein SpsA, Chain A"/>
    <property type="match status" value="1"/>
</dbReference>
<dbReference type="CDD" id="cd02511">
    <property type="entry name" value="Beta4Glucosyltransferase"/>
    <property type="match status" value="1"/>
</dbReference>
<sequence length="245" mass="28751">MRELLPELQWASEIVYVDCESHDQSLTVAKDNGCKVFSRPNNHNLNINKSYSMEQATGEWLFYIDPDERLPKKLVDEIIDAVKDTAHSAFRLNRRNHYFGHWLRHGSQYPDSQLRLFRKGKASFPNQHVHEKLVVDGSIGKLSNDMLHFPYQNISQFLRKFNFYTGVEAVYLKDAGLEINFLNTLSYTLLKPLTRFIRRYIFKGGFRDGLPGLFCSVFDALNYVVRYFKLWELKQQKSGNRETEL</sequence>
<evidence type="ECO:0000259" key="1">
    <source>
        <dbReference type="Pfam" id="PF00535"/>
    </source>
</evidence>
<proteinExistence type="predicted"/>
<protein>
    <recommendedName>
        <fullName evidence="1">Glycosyltransferase 2-like domain-containing protein</fullName>
    </recommendedName>
</protein>
<accession>A0A381ZLI5</accession>
<dbReference type="AlphaFoldDB" id="A0A381ZLI5"/>
<dbReference type="InterPro" id="IPR029044">
    <property type="entry name" value="Nucleotide-diphossugar_trans"/>
</dbReference>
<name>A0A381ZLI5_9ZZZZ</name>
<organism evidence="2">
    <name type="scientific">marine metagenome</name>
    <dbReference type="NCBI Taxonomy" id="408172"/>
    <lineage>
        <taxon>unclassified sequences</taxon>
        <taxon>metagenomes</taxon>
        <taxon>ecological metagenomes</taxon>
    </lineage>
</organism>
<reference evidence="2" key="1">
    <citation type="submission" date="2018-05" db="EMBL/GenBank/DDBJ databases">
        <authorList>
            <person name="Lanie J.A."/>
            <person name="Ng W.-L."/>
            <person name="Kazmierczak K.M."/>
            <person name="Andrzejewski T.M."/>
            <person name="Davidsen T.M."/>
            <person name="Wayne K.J."/>
            <person name="Tettelin H."/>
            <person name="Glass J.I."/>
            <person name="Rusch D."/>
            <person name="Podicherti R."/>
            <person name="Tsui H.-C.T."/>
            <person name="Winkler M.E."/>
        </authorList>
    </citation>
    <scope>NUCLEOTIDE SEQUENCE</scope>
</reference>
<dbReference type="Pfam" id="PF00535">
    <property type="entry name" value="Glycos_transf_2"/>
    <property type="match status" value="1"/>
</dbReference>
<dbReference type="PANTHER" id="PTHR43630">
    <property type="entry name" value="POLY-BETA-1,6-N-ACETYL-D-GLUCOSAMINE SYNTHASE"/>
    <property type="match status" value="1"/>
</dbReference>
<dbReference type="SUPFAM" id="SSF53448">
    <property type="entry name" value="Nucleotide-diphospho-sugar transferases"/>
    <property type="match status" value="1"/>
</dbReference>
<feature type="domain" description="Glycosyltransferase 2-like" evidence="1">
    <location>
        <begin position="13"/>
        <end position="108"/>
    </location>
</feature>
<dbReference type="InterPro" id="IPR001173">
    <property type="entry name" value="Glyco_trans_2-like"/>
</dbReference>